<gene>
    <name evidence="4" type="ORF">RIF25_06385</name>
</gene>
<name>A0AAE4FQJ2_9CYAN</name>
<evidence type="ECO:0000256" key="1">
    <source>
        <dbReference type="ARBA" id="ARBA00022603"/>
    </source>
</evidence>
<keyword evidence="5" id="KW-1185">Reference proteome</keyword>
<evidence type="ECO:0000256" key="2">
    <source>
        <dbReference type="ARBA" id="ARBA00022679"/>
    </source>
</evidence>
<dbReference type="Gene3D" id="3.40.50.150">
    <property type="entry name" value="Vaccinia Virus protein VP39"/>
    <property type="match status" value="1"/>
</dbReference>
<dbReference type="GO" id="GO:0008168">
    <property type="term" value="F:methyltransferase activity"/>
    <property type="evidence" value="ECO:0007669"/>
    <property type="project" value="UniProtKB-KW"/>
</dbReference>
<dbReference type="InterPro" id="IPR029063">
    <property type="entry name" value="SAM-dependent_MTases_sf"/>
</dbReference>
<keyword evidence="1 4" id="KW-0489">Methyltransferase</keyword>
<reference evidence="5" key="1">
    <citation type="submission" date="2023-07" db="EMBL/GenBank/DDBJ databases">
        <authorList>
            <person name="Luz R."/>
            <person name="Cordeiro R."/>
            <person name="Fonseca A."/>
            <person name="Goncalves V."/>
        </authorList>
    </citation>
    <scope>NUCLEOTIDE SEQUENCE [LARGE SCALE GENOMIC DNA]</scope>
    <source>
        <strain evidence="5">BACA0444</strain>
    </source>
</reference>
<dbReference type="SUPFAM" id="SSF53335">
    <property type="entry name" value="S-adenosyl-L-methionine-dependent methyltransferases"/>
    <property type="match status" value="1"/>
</dbReference>
<proteinExistence type="predicted"/>
<dbReference type="EC" id="2.1.1.-" evidence="4"/>
<accession>A0AAE4FQJ2</accession>
<protein>
    <submittedName>
        <fullName evidence="4">Class I SAM-dependent methyltransferase</fullName>
        <ecNumber evidence="4">2.1.1.-</ecNumber>
    </submittedName>
</protein>
<evidence type="ECO:0000259" key="3">
    <source>
        <dbReference type="Pfam" id="PF13649"/>
    </source>
</evidence>
<keyword evidence="2 4" id="KW-0808">Transferase</keyword>
<evidence type="ECO:0000313" key="5">
    <source>
        <dbReference type="Proteomes" id="UP001268256"/>
    </source>
</evidence>
<comment type="caution">
    <text evidence="4">The sequence shown here is derived from an EMBL/GenBank/DDBJ whole genome shotgun (WGS) entry which is preliminary data.</text>
</comment>
<dbReference type="RefSeq" id="WP_322877710.1">
    <property type="nucleotide sequence ID" value="NZ_JAVMIP010000004.1"/>
</dbReference>
<dbReference type="PANTHER" id="PTHR44942">
    <property type="entry name" value="METHYLTRANSF_11 DOMAIN-CONTAINING PROTEIN"/>
    <property type="match status" value="1"/>
</dbReference>
<dbReference type="CDD" id="cd02440">
    <property type="entry name" value="AdoMet_MTases"/>
    <property type="match status" value="1"/>
</dbReference>
<sequence length="285" mass="31701">MADAVVPPPWSNITQAYYPTVKRDSWYSSVAQTYDRVRPRYPQGCIQQALDWAKLSPGSHILELGCGPGIATVALAQLGFHLTCLEPSGTACEIAQARCREFPHVEIINTTFEAWDSSEQSFDAVLAATSFHWLDPAIRCRKTAELLSPGGPLILLWNVPPQPDPDLFPTMAPIYGEFAPSLGQYEHPAQHLAAMDILKEHILESGYFEDFQTHTQAWQITYSLADYLALLGTLSPYIALEPEVRQRLFAELERTMTQAWGETLTLDCLTGVQVTHQKTAIPGQT</sequence>
<organism evidence="4 5">
    <name type="scientific">Pseudocalidococcus azoricus BACA0444</name>
    <dbReference type="NCBI Taxonomy" id="2918990"/>
    <lineage>
        <taxon>Bacteria</taxon>
        <taxon>Bacillati</taxon>
        <taxon>Cyanobacteriota</taxon>
        <taxon>Cyanophyceae</taxon>
        <taxon>Acaryochloridales</taxon>
        <taxon>Thermosynechococcaceae</taxon>
        <taxon>Pseudocalidococcus</taxon>
        <taxon>Pseudocalidococcus azoricus</taxon>
    </lineage>
</organism>
<dbReference type="GO" id="GO:0032259">
    <property type="term" value="P:methylation"/>
    <property type="evidence" value="ECO:0007669"/>
    <property type="project" value="UniProtKB-KW"/>
</dbReference>
<dbReference type="Pfam" id="PF13649">
    <property type="entry name" value="Methyltransf_25"/>
    <property type="match status" value="1"/>
</dbReference>
<dbReference type="AlphaFoldDB" id="A0AAE4FQJ2"/>
<dbReference type="PANTHER" id="PTHR44942:SF4">
    <property type="entry name" value="METHYLTRANSFERASE TYPE 11 DOMAIN-CONTAINING PROTEIN"/>
    <property type="match status" value="1"/>
</dbReference>
<dbReference type="Proteomes" id="UP001268256">
    <property type="component" value="Unassembled WGS sequence"/>
</dbReference>
<feature type="domain" description="Methyltransferase" evidence="3">
    <location>
        <begin position="61"/>
        <end position="151"/>
    </location>
</feature>
<evidence type="ECO:0000313" key="4">
    <source>
        <dbReference type="EMBL" id="MDS3860434.1"/>
    </source>
</evidence>
<dbReference type="InterPro" id="IPR041698">
    <property type="entry name" value="Methyltransf_25"/>
</dbReference>
<dbReference type="EMBL" id="JAVMIP010000004">
    <property type="protein sequence ID" value="MDS3860434.1"/>
    <property type="molecule type" value="Genomic_DNA"/>
</dbReference>
<dbReference type="InterPro" id="IPR051052">
    <property type="entry name" value="Diverse_substrate_MTase"/>
</dbReference>